<organism evidence="2 3">
    <name type="scientific">Sphingomonas adhaesiva</name>
    <dbReference type="NCBI Taxonomy" id="28212"/>
    <lineage>
        <taxon>Bacteria</taxon>
        <taxon>Pseudomonadati</taxon>
        <taxon>Pseudomonadota</taxon>
        <taxon>Alphaproteobacteria</taxon>
        <taxon>Sphingomonadales</taxon>
        <taxon>Sphingomonadaceae</taxon>
        <taxon>Sphingomonas</taxon>
    </lineage>
</organism>
<evidence type="ECO:0000256" key="1">
    <source>
        <dbReference type="SAM" id="Phobius"/>
    </source>
</evidence>
<dbReference type="RefSeq" id="WP_066706812.1">
    <property type="nucleotide sequence ID" value="NZ_NWVC01000004.1"/>
</dbReference>
<keyword evidence="1" id="KW-0812">Transmembrane</keyword>
<accession>A0A2A4I5K2</accession>
<evidence type="ECO:0000313" key="3">
    <source>
        <dbReference type="Proteomes" id="UP000218323"/>
    </source>
</evidence>
<proteinExistence type="predicted"/>
<name>A0A2A4I5K2_9SPHN</name>
<evidence type="ECO:0000313" key="2">
    <source>
        <dbReference type="EMBL" id="PCG14257.1"/>
    </source>
</evidence>
<dbReference type="Proteomes" id="UP000218323">
    <property type="component" value="Unassembled WGS sequence"/>
</dbReference>
<dbReference type="AlphaFoldDB" id="A0A2A4I5K2"/>
<reference evidence="2 3" key="1">
    <citation type="submission" date="2017-09" db="EMBL/GenBank/DDBJ databases">
        <title>Sphingomonas adhaesiva DSM 7418, whole genome shotgun sequence.</title>
        <authorList>
            <person name="Feng G."/>
            <person name="Zhu H."/>
        </authorList>
    </citation>
    <scope>NUCLEOTIDE SEQUENCE [LARGE SCALE GENOMIC DNA]</scope>
    <source>
        <strain evidence="2 3">DSM 7418</strain>
    </source>
</reference>
<keyword evidence="3" id="KW-1185">Reference proteome</keyword>
<sequence>MNGASFAMNSLKWLALIACGLTLPANGFHLDVWLTRGWPWAALAVVAWAVQVLVDRVTIRSVATEPGAADRVETL</sequence>
<gene>
    <name evidence="2" type="ORF">COA07_10740</name>
</gene>
<comment type="caution">
    <text evidence="2">The sequence shown here is derived from an EMBL/GenBank/DDBJ whole genome shotgun (WGS) entry which is preliminary data.</text>
</comment>
<keyword evidence="1" id="KW-0472">Membrane</keyword>
<dbReference type="EMBL" id="NWVC01000004">
    <property type="protein sequence ID" value="PCG14257.1"/>
    <property type="molecule type" value="Genomic_DNA"/>
</dbReference>
<feature type="transmembrane region" description="Helical" evidence="1">
    <location>
        <begin position="37"/>
        <end position="54"/>
    </location>
</feature>
<protein>
    <submittedName>
        <fullName evidence="2">Uncharacterized protein</fullName>
    </submittedName>
</protein>
<keyword evidence="1" id="KW-1133">Transmembrane helix</keyword>